<proteinExistence type="predicted"/>
<dbReference type="EMBL" id="JACVVK020000062">
    <property type="protein sequence ID" value="KAK7497046.1"/>
    <property type="molecule type" value="Genomic_DNA"/>
</dbReference>
<reference evidence="1 2" key="1">
    <citation type="journal article" date="2023" name="Sci. Data">
        <title>Genome assembly of the Korean intertidal mud-creeper Batillaria attramentaria.</title>
        <authorList>
            <person name="Patra A.K."/>
            <person name="Ho P.T."/>
            <person name="Jun S."/>
            <person name="Lee S.J."/>
            <person name="Kim Y."/>
            <person name="Won Y.J."/>
        </authorList>
    </citation>
    <scope>NUCLEOTIDE SEQUENCE [LARGE SCALE GENOMIC DNA]</scope>
    <source>
        <strain evidence="1">Wonlab-2016</strain>
    </source>
</reference>
<dbReference type="Proteomes" id="UP001519460">
    <property type="component" value="Unassembled WGS sequence"/>
</dbReference>
<gene>
    <name evidence="1" type="ORF">BaRGS_00011782</name>
</gene>
<name>A0ABD0LCH3_9CAEN</name>
<dbReference type="AlphaFoldDB" id="A0ABD0LCH3"/>
<evidence type="ECO:0000313" key="2">
    <source>
        <dbReference type="Proteomes" id="UP001519460"/>
    </source>
</evidence>
<evidence type="ECO:0000313" key="1">
    <source>
        <dbReference type="EMBL" id="KAK7497046.1"/>
    </source>
</evidence>
<organism evidence="1 2">
    <name type="scientific">Batillaria attramentaria</name>
    <dbReference type="NCBI Taxonomy" id="370345"/>
    <lineage>
        <taxon>Eukaryota</taxon>
        <taxon>Metazoa</taxon>
        <taxon>Spiralia</taxon>
        <taxon>Lophotrochozoa</taxon>
        <taxon>Mollusca</taxon>
        <taxon>Gastropoda</taxon>
        <taxon>Caenogastropoda</taxon>
        <taxon>Sorbeoconcha</taxon>
        <taxon>Cerithioidea</taxon>
        <taxon>Batillariidae</taxon>
        <taxon>Batillaria</taxon>
    </lineage>
</organism>
<protein>
    <submittedName>
        <fullName evidence="1">Uncharacterized protein</fullName>
    </submittedName>
</protein>
<comment type="caution">
    <text evidence="1">The sequence shown here is derived from an EMBL/GenBank/DDBJ whole genome shotgun (WGS) entry which is preliminary data.</text>
</comment>
<sequence length="92" mass="10185">MCWLGANQVSSIEPKKVLDTTGHLAQTAGHLIRTQRQRQEHLAVNQLFGKVSTKSRQSLNKYLETCPSHPPVILIIPTDIGGQRALEARPTC</sequence>
<keyword evidence="2" id="KW-1185">Reference proteome</keyword>
<accession>A0ABD0LCH3</accession>